<evidence type="ECO:0000313" key="3">
    <source>
        <dbReference type="EMBL" id="CAF4411471.1"/>
    </source>
</evidence>
<dbReference type="GO" id="GO:0006915">
    <property type="term" value="P:apoptotic process"/>
    <property type="evidence" value="ECO:0007669"/>
    <property type="project" value="UniProtKB-ARBA"/>
</dbReference>
<proteinExistence type="predicted"/>
<dbReference type="Proteomes" id="UP000663829">
    <property type="component" value="Unassembled WGS sequence"/>
</dbReference>
<dbReference type="Gene3D" id="3.40.50.300">
    <property type="entry name" value="P-loop containing nucleotide triphosphate hydrolases"/>
    <property type="match status" value="1"/>
</dbReference>
<feature type="domain" description="NB-ARC" evidence="1">
    <location>
        <begin position="62"/>
        <end position="209"/>
    </location>
</feature>
<name>A0A815WY60_9BILA</name>
<sequence>MVPKLDKISSDISQLRNEVAILTQKNIMNLREDKALILSSNIPDESIKNLIQKEALFKEIEEIFSKSNKYVIISGYAGSGKTTLASNYGLKERNENNKIVRWFSNAKSSALVWEDYKNMATNELSIGNDINKRQTINLVNLTLTVSKRKILFIFDNVKNADDIKELIINLPNNVQTIITTKNTTLKHNFEFGNESNLEMKPFNKTECIEYIIKWNKKRRFNQFEAEKIIDLIKRNKKEISIFLLAKVMELLQTKSWTIERFEKKMEYEMTEAKAAEYILNPFRTGLIFI</sequence>
<dbReference type="PANTHER" id="PTHR22845:SF5">
    <property type="entry name" value="APOPTOTIC PROTEASE-ACTIVATING FACTOR 1"/>
    <property type="match status" value="1"/>
</dbReference>
<dbReference type="EMBL" id="CAJNOQ010027046">
    <property type="protein sequence ID" value="CAF1550469.1"/>
    <property type="molecule type" value="Genomic_DNA"/>
</dbReference>
<evidence type="ECO:0000259" key="1">
    <source>
        <dbReference type="Pfam" id="PF00931"/>
    </source>
</evidence>
<dbReference type="GO" id="GO:0005829">
    <property type="term" value="C:cytosol"/>
    <property type="evidence" value="ECO:0007669"/>
    <property type="project" value="UniProtKB-ARBA"/>
</dbReference>
<dbReference type="GO" id="GO:0043531">
    <property type="term" value="F:ADP binding"/>
    <property type="evidence" value="ECO:0007669"/>
    <property type="project" value="InterPro"/>
</dbReference>
<evidence type="ECO:0000313" key="2">
    <source>
        <dbReference type="EMBL" id="CAF1550469.1"/>
    </source>
</evidence>
<dbReference type="Pfam" id="PF00931">
    <property type="entry name" value="NB-ARC"/>
    <property type="match status" value="1"/>
</dbReference>
<dbReference type="AlphaFoldDB" id="A0A815WY60"/>
<keyword evidence="4" id="KW-1185">Reference proteome</keyword>
<evidence type="ECO:0000313" key="4">
    <source>
        <dbReference type="Proteomes" id="UP000663829"/>
    </source>
</evidence>
<dbReference type="InterPro" id="IPR027417">
    <property type="entry name" value="P-loop_NTPase"/>
</dbReference>
<organism evidence="2 4">
    <name type="scientific">Didymodactylos carnosus</name>
    <dbReference type="NCBI Taxonomy" id="1234261"/>
    <lineage>
        <taxon>Eukaryota</taxon>
        <taxon>Metazoa</taxon>
        <taxon>Spiralia</taxon>
        <taxon>Gnathifera</taxon>
        <taxon>Rotifera</taxon>
        <taxon>Eurotatoria</taxon>
        <taxon>Bdelloidea</taxon>
        <taxon>Philodinida</taxon>
        <taxon>Philodinidae</taxon>
        <taxon>Didymodactylos</taxon>
    </lineage>
</organism>
<dbReference type="EMBL" id="CAJOBC010092725">
    <property type="protein sequence ID" value="CAF4411471.1"/>
    <property type="molecule type" value="Genomic_DNA"/>
</dbReference>
<dbReference type="InterPro" id="IPR002182">
    <property type="entry name" value="NB-ARC"/>
</dbReference>
<dbReference type="Proteomes" id="UP000681722">
    <property type="component" value="Unassembled WGS sequence"/>
</dbReference>
<gene>
    <name evidence="2" type="ORF">GPM918_LOCUS39176</name>
    <name evidence="3" type="ORF">SRO942_LOCUS40032</name>
</gene>
<dbReference type="PANTHER" id="PTHR22845">
    <property type="entry name" value="APOPTOTIC PROTEASE-ACTIVATING FACTOR 1"/>
    <property type="match status" value="1"/>
</dbReference>
<comment type="caution">
    <text evidence="2">The sequence shown here is derived from an EMBL/GenBank/DDBJ whole genome shotgun (WGS) entry which is preliminary data.</text>
</comment>
<reference evidence="2" key="1">
    <citation type="submission" date="2021-02" db="EMBL/GenBank/DDBJ databases">
        <authorList>
            <person name="Nowell W R."/>
        </authorList>
    </citation>
    <scope>NUCLEOTIDE SEQUENCE</scope>
</reference>
<accession>A0A815WY60</accession>
<protein>
    <recommendedName>
        <fullName evidence="1">NB-ARC domain-containing protein</fullName>
    </recommendedName>
</protein>
<dbReference type="SUPFAM" id="SSF52540">
    <property type="entry name" value="P-loop containing nucleoside triphosphate hydrolases"/>
    <property type="match status" value="1"/>
</dbReference>